<dbReference type="Proteomes" id="UP000287033">
    <property type="component" value="Unassembled WGS sequence"/>
</dbReference>
<dbReference type="AlphaFoldDB" id="A0A401RDY3"/>
<evidence type="ECO:0000313" key="2">
    <source>
        <dbReference type="Proteomes" id="UP000287033"/>
    </source>
</evidence>
<dbReference type="EMBL" id="BEZZ01008903">
    <property type="protein sequence ID" value="GCC16349.1"/>
    <property type="molecule type" value="Genomic_DNA"/>
</dbReference>
<gene>
    <name evidence="1" type="ORF">chiPu_0022564</name>
</gene>
<reference evidence="1 2" key="1">
    <citation type="journal article" date="2018" name="Nat. Ecol. Evol.">
        <title>Shark genomes provide insights into elasmobranch evolution and the origin of vertebrates.</title>
        <authorList>
            <person name="Hara Y"/>
            <person name="Yamaguchi K"/>
            <person name="Onimaru K"/>
            <person name="Kadota M"/>
            <person name="Koyanagi M"/>
            <person name="Keeley SD"/>
            <person name="Tatsumi K"/>
            <person name="Tanaka K"/>
            <person name="Motone F"/>
            <person name="Kageyama Y"/>
            <person name="Nozu R"/>
            <person name="Adachi N"/>
            <person name="Nishimura O"/>
            <person name="Nakagawa R"/>
            <person name="Tanegashima C"/>
            <person name="Kiyatake I"/>
            <person name="Matsumoto R"/>
            <person name="Murakumo K"/>
            <person name="Nishida K"/>
            <person name="Terakita A"/>
            <person name="Kuratani S"/>
            <person name="Sato K"/>
            <person name="Hyodo S Kuraku.S."/>
        </authorList>
    </citation>
    <scope>NUCLEOTIDE SEQUENCE [LARGE SCALE GENOMIC DNA]</scope>
</reference>
<protein>
    <submittedName>
        <fullName evidence="1">Uncharacterized protein</fullName>
    </submittedName>
</protein>
<name>A0A401RDY3_CHIPU</name>
<comment type="caution">
    <text evidence="1">The sequence shown here is derived from an EMBL/GenBank/DDBJ whole genome shotgun (WGS) entry which is preliminary data.</text>
</comment>
<accession>A0A401RDY3</accession>
<evidence type="ECO:0000313" key="1">
    <source>
        <dbReference type="EMBL" id="GCC16349.1"/>
    </source>
</evidence>
<keyword evidence="2" id="KW-1185">Reference proteome</keyword>
<organism evidence="1 2">
    <name type="scientific">Chiloscyllium punctatum</name>
    <name type="common">Brownbanded bambooshark</name>
    <name type="synonym">Hemiscyllium punctatum</name>
    <dbReference type="NCBI Taxonomy" id="137246"/>
    <lineage>
        <taxon>Eukaryota</taxon>
        <taxon>Metazoa</taxon>
        <taxon>Chordata</taxon>
        <taxon>Craniata</taxon>
        <taxon>Vertebrata</taxon>
        <taxon>Chondrichthyes</taxon>
        <taxon>Elasmobranchii</taxon>
        <taxon>Galeomorphii</taxon>
        <taxon>Galeoidea</taxon>
        <taxon>Orectolobiformes</taxon>
        <taxon>Hemiscylliidae</taxon>
        <taxon>Chiloscyllium</taxon>
    </lineage>
</organism>
<sequence length="101" mass="11503">MCTAQFPHPRQLCCMLCYRFLVQLRQWVLVKHNSGEMLQERCEVTRGVATIQDPPTFPAFGSRFSKTDRRAFSVQSPLARSSGHIELLRILGATLTLSLHD</sequence>
<proteinExistence type="predicted"/>